<protein>
    <submittedName>
        <fullName evidence="1">Uncharacterized protein</fullName>
    </submittedName>
</protein>
<keyword evidence="2" id="KW-1185">Reference proteome</keyword>
<sequence length="187" mass="21910">MVERKVLNWAKAYAKDDKGEELPFKKLPREDKAEYAAEQRMIALIQTAIRNDIFALLNHDGSSKSVWEALRVKAEGGKQIRKNKVALLKKEFDLFDNIKGETVRQMIERFCHLKIELERFKIDKTREELIDKFIEALPRADQWQTFVFILKNDASYDNIALDVLFEKIESHDLELQKQNKMSGSSHQ</sequence>
<dbReference type="EMBL" id="MNCJ02000324">
    <property type="protein sequence ID" value="KAF5788674.1"/>
    <property type="molecule type" value="Genomic_DNA"/>
</dbReference>
<evidence type="ECO:0000313" key="1">
    <source>
        <dbReference type="EMBL" id="KAF5788674.1"/>
    </source>
</evidence>
<proteinExistence type="predicted"/>
<reference evidence="1" key="2">
    <citation type="submission" date="2020-06" db="EMBL/GenBank/DDBJ databases">
        <title>Helianthus annuus Genome sequencing and assembly Release 2.</title>
        <authorList>
            <person name="Gouzy J."/>
            <person name="Langlade N."/>
            <person name="Munos S."/>
        </authorList>
    </citation>
    <scope>NUCLEOTIDE SEQUENCE</scope>
    <source>
        <tissue evidence="1">Leaves</tissue>
    </source>
</reference>
<dbReference type="Gramene" id="mRNA:HanXRQr2_Chr09g0361881">
    <property type="protein sequence ID" value="CDS:HanXRQr2_Chr09g0361881.1"/>
    <property type="gene ID" value="HanXRQr2_Chr09g0361881"/>
</dbReference>
<dbReference type="Pfam" id="PF14223">
    <property type="entry name" value="Retrotran_gag_2"/>
    <property type="match status" value="1"/>
</dbReference>
<comment type="caution">
    <text evidence="1">The sequence shown here is derived from an EMBL/GenBank/DDBJ whole genome shotgun (WGS) entry which is preliminary data.</text>
</comment>
<name>A0A9K3N6G6_HELAN</name>
<evidence type="ECO:0000313" key="2">
    <source>
        <dbReference type="Proteomes" id="UP000215914"/>
    </source>
</evidence>
<gene>
    <name evidence="1" type="ORF">HanXRQr2_Chr09g0361881</name>
</gene>
<accession>A0A9K3N6G6</accession>
<organism evidence="1 2">
    <name type="scientific">Helianthus annuus</name>
    <name type="common">Common sunflower</name>
    <dbReference type="NCBI Taxonomy" id="4232"/>
    <lineage>
        <taxon>Eukaryota</taxon>
        <taxon>Viridiplantae</taxon>
        <taxon>Streptophyta</taxon>
        <taxon>Embryophyta</taxon>
        <taxon>Tracheophyta</taxon>
        <taxon>Spermatophyta</taxon>
        <taxon>Magnoliopsida</taxon>
        <taxon>eudicotyledons</taxon>
        <taxon>Gunneridae</taxon>
        <taxon>Pentapetalae</taxon>
        <taxon>asterids</taxon>
        <taxon>campanulids</taxon>
        <taxon>Asterales</taxon>
        <taxon>Asteraceae</taxon>
        <taxon>Asteroideae</taxon>
        <taxon>Heliantheae alliance</taxon>
        <taxon>Heliantheae</taxon>
        <taxon>Helianthus</taxon>
    </lineage>
</organism>
<dbReference type="AlphaFoldDB" id="A0A9K3N6G6"/>
<dbReference type="Proteomes" id="UP000215914">
    <property type="component" value="Unassembled WGS sequence"/>
</dbReference>
<reference evidence="1" key="1">
    <citation type="journal article" date="2017" name="Nature">
        <title>The sunflower genome provides insights into oil metabolism, flowering and Asterid evolution.</title>
        <authorList>
            <person name="Badouin H."/>
            <person name="Gouzy J."/>
            <person name="Grassa C.J."/>
            <person name="Murat F."/>
            <person name="Staton S.E."/>
            <person name="Cottret L."/>
            <person name="Lelandais-Briere C."/>
            <person name="Owens G.L."/>
            <person name="Carrere S."/>
            <person name="Mayjonade B."/>
            <person name="Legrand L."/>
            <person name="Gill N."/>
            <person name="Kane N.C."/>
            <person name="Bowers J.E."/>
            <person name="Hubner S."/>
            <person name="Bellec A."/>
            <person name="Berard A."/>
            <person name="Berges H."/>
            <person name="Blanchet N."/>
            <person name="Boniface M.C."/>
            <person name="Brunel D."/>
            <person name="Catrice O."/>
            <person name="Chaidir N."/>
            <person name="Claudel C."/>
            <person name="Donnadieu C."/>
            <person name="Faraut T."/>
            <person name="Fievet G."/>
            <person name="Helmstetter N."/>
            <person name="King M."/>
            <person name="Knapp S.J."/>
            <person name="Lai Z."/>
            <person name="Le Paslier M.C."/>
            <person name="Lippi Y."/>
            <person name="Lorenzon L."/>
            <person name="Mandel J.R."/>
            <person name="Marage G."/>
            <person name="Marchand G."/>
            <person name="Marquand E."/>
            <person name="Bret-Mestries E."/>
            <person name="Morien E."/>
            <person name="Nambeesan S."/>
            <person name="Nguyen T."/>
            <person name="Pegot-Espagnet P."/>
            <person name="Pouilly N."/>
            <person name="Raftis F."/>
            <person name="Sallet E."/>
            <person name="Schiex T."/>
            <person name="Thomas J."/>
            <person name="Vandecasteele C."/>
            <person name="Vares D."/>
            <person name="Vear F."/>
            <person name="Vautrin S."/>
            <person name="Crespi M."/>
            <person name="Mangin B."/>
            <person name="Burke J.M."/>
            <person name="Salse J."/>
            <person name="Munos S."/>
            <person name="Vincourt P."/>
            <person name="Rieseberg L.H."/>
            <person name="Langlade N.B."/>
        </authorList>
    </citation>
    <scope>NUCLEOTIDE SEQUENCE</scope>
    <source>
        <tissue evidence="1">Leaves</tissue>
    </source>
</reference>